<dbReference type="AlphaFoldDB" id="A0A2W5SLK5"/>
<evidence type="ECO:0000256" key="5">
    <source>
        <dbReference type="ARBA" id="ARBA00023136"/>
    </source>
</evidence>
<dbReference type="EMBL" id="QFQS01000001">
    <property type="protein sequence ID" value="PZR00495.1"/>
    <property type="molecule type" value="Genomic_DNA"/>
</dbReference>
<dbReference type="Pfam" id="PF01810">
    <property type="entry name" value="LysE"/>
    <property type="match status" value="1"/>
</dbReference>
<feature type="transmembrane region" description="Helical" evidence="6">
    <location>
        <begin position="45"/>
        <end position="66"/>
    </location>
</feature>
<feature type="transmembrane region" description="Helical" evidence="6">
    <location>
        <begin position="12"/>
        <end position="33"/>
    </location>
</feature>
<keyword evidence="3 6" id="KW-0812">Transmembrane</keyword>
<reference evidence="7 8" key="1">
    <citation type="submission" date="2017-08" db="EMBL/GenBank/DDBJ databases">
        <title>Infants hospitalized years apart are colonized by the same room-sourced microbial strains.</title>
        <authorList>
            <person name="Brooks B."/>
            <person name="Olm M.R."/>
            <person name="Firek B.A."/>
            <person name="Baker R."/>
            <person name="Thomas B.C."/>
            <person name="Morowitz M.J."/>
            <person name="Banfield J.F."/>
        </authorList>
    </citation>
    <scope>NUCLEOTIDE SEQUENCE [LARGE SCALE GENOMIC DNA]</scope>
    <source>
        <strain evidence="7">S2_003_000_R2_11</strain>
    </source>
</reference>
<dbReference type="GO" id="GO:0005886">
    <property type="term" value="C:plasma membrane"/>
    <property type="evidence" value="ECO:0007669"/>
    <property type="project" value="UniProtKB-SubCell"/>
</dbReference>
<evidence type="ECO:0000256" key="6">
    <source>
        <dbReference type="SAM" id="Phobius"/>
    </source>
</evidence>
<evidence type="ECO:0000313" key="7">
    <source>
        <dbReference type="EMBL" id="PZR00495.1"/>
    </source>
</evidence>
<feature type="transmembrane region" description="Helical" evidence="6">
    <location>
        <begin position="72"/>
        <end position="89"/>
    </location>
</feature>
<keyword evidence="5 6" id="KW-0472">Membrane</keyword>
<keyword evidence="2" id="KW-1003">Cell membrane</keyword>
<evidence type="ECO:0000256" key="2">
    <source>
        <dbReference type="ARBA" id="ARBA00022475"/>
    </source>
</evidence>
<protein>
    <recommendedName>
        <fullName evidence="9">Lysine transporter LysE</fullName>
    </recommendedName>
</protein>
<feature type="transmembrane region" description="Helical" evidence="6">
    <location>
        <begin position="150"/>
        <end position="170"/>
    </location>
</feature>
<evidence type="ECO:0000256" key="3">
    <source>
        <dbReference type="ARBA" id="ARBA00022692"/>
    </source>
</evidence>
<sequence>MMFWDDFAGGFLLGLLVACPIGPVSLTCIRNAIVGNPITSTLTGLGAAFAHGMFALGASLAAVAIADFMMRWQPILTLFSAVVLFWLGLSRLSRTLPRQVSVAVEPTRPGLRCLQGLLLAASNPLTVLPYIAFAASAAHVGTYGPQPQTFVFALGAAFGAATWYGSVTTLSTLAGRKVGRNFAVRLDMASGILFLGFGCILLARGI</sequence>
<accession>A0A2W5SLK5</accession>
<comment type="caution">
    <text evidence="7">The sequence shown here is derived from an EMBL/GenBank/DDBJ whole genome shotgun (WGS) entry which is preliminary data.</text>
</comment>
<evidence type="ECO:0000256" key="1">
    <source>
        <dbReference type="ARBA" id="ARBA00004651"/>
    </source>
</evidence>
<proteinExistence type="predicted"/>
<dbReference type="Proteomes" id="UP000248975">
    <property type="component" value="Unassembled WGS sequence"/>
</dbReference>
<dbReference type="GO" id="GO:0006865">
    <property type="term" value="P:amino acid transport"/>
    <property type="evidence" value="ECO:0007669"/>
    <property type="project" value="InterPro"/>
</dbReference>
<name>A0A2W5SLK5_CERSP</name>
<gene>
    <name evidence="7" type="ORF">DI533_08000</name>
</gene>
<feature type="transmembrane region" description="Helical" evidence="6">
    <location>
        <begin position="117"/>
        <end position="138"/>
    </location>
</feature>
<comment type="subcellular location">
    <subcellularLocation>
        <location evidence="1">Cell membrane</location>
        <topology evidence="1">Multi-pass membrane protein</topology>
    </subcellularLocation>
</comment>
<feature type="transmembrane region" description="Helical" evidence="6">
    <location>
        <begin position="182"/>
        <end position="203"/>
    </location>
</feature>
<evidence type="ECO:0000313" key="8">
    <source>
        <dbReference type="Proteomes" id="UP000248975"/>
    </source>
</evidence>
<dbReference type="InterPro" id="IPR001123">
    <property type="entry name" value="LeuE-type"/>
</dbReference>
<organism evidence="7 8">
    <name type="scientific">Cereibacter sphaeroides</name>
    <name type="common">Rhodobacter sphaeroides</name>
    <dbReference type="NCBI Taxonomy" id="1063"/>
    <lineage>
        <taxon>Bacteria</taxon>
        <taxon>Pseudomonadati</taxon>
        <taxon>Pseudomonadota</taxon>
        <taxon>Alphaproteobacteria</taxon>
        <taxon>Rhodobacterales</taxon>
        <taxon>Paracoccaceae</taxon>
        <taxon>Cereibacter</taxon>
    </lineage>
</organism>
<evidence type="ECO:0008006" key="9">
    <source>
        <dbReference type="Google" id="ProtNLM"/>
    </source>
</evidence>
<keyword evidence="4 6" id="KW-1133">Transmembrane helix</keyword>
<evidence type="ECO:0000256" key="4">
    <source>
        <dbReference type="ARBA" id="ARBA00022989"/>
    </source>
</evidence>